<evidence type="ECO:0000256" key="4">
    <source>
        <dbReference type="SAM" id="Phobius"/>
    </source>
</evidence>
<dbReference type="GO" id="GO:0017025">
    <property type="term" value="F:TBP-class protein binding"/>
    <property type="evidence" value="ECO:0007669"/>
    <property type="project" value="InterPro"/>
</dbReference>
<dbReference type="Proteomes" id="UP001172457">
    <property type="component" value="Unassembled WGS sequence"/>
</dbReference>
<evidence type="ECO:0000256" key="3">
    <source>
        <dbReference type="SAM" id="MobiDB-lite"/>
    </source>
</evidence>
<evidence type="ECO:0000313" key="6">
    <source>
        <dbReference type="EMBL" id="KAJ9535091.1"/>
    </source>
</evidence>
<dbReference type="EMBL" id="JARYMX010000789">
    <property type="protein sequence ID" value="KAJ9535091.1"/>
    <property type="molecule type" value="Genomic_DNA"/>
</dbReference>
<dbReference type="GO" id="GO:0005669">
    <property type="term" value="C:transcription factor TFIID complex"/>
    <property type="evidence" value="ECO:0007669"/>
    <property type="project" value="InterPro"/>
</dbReference>
<proteinExistence type="predicted"/>
<keyword evidence="2" id="KW-0539">Nucleus</keyword>
<organism evidence="6 7">
    <name type="scientific">Centaurea solstitialis</name>
    <name type="common">yellow star-thistle</name>
    <dbReference type="NCBI Taxonomy" id="347529"/>
    <lineage>
        <taxon>Eukaryota</taxon>
        <taxon>Viridiplantae</taxon>
        <taxon>Streptophyta</taxon>
        <taxon>Embryophyta</taxon>
        <taxon>Tracheophyta</taxon>
        <taxon>Spermatophyta</taxon>
        <taxon>Magnoliopsida</taxon>
        <taxon>eudicotyledons</taxon>
        <taxon>Gunneridae</taxon>
        <taxon>Pentapetalae</taxon>
        <taxon>asterids</taxon>
        <taxon>campanulids</taxon>
        <taxon>Asterales</taxon>
        <taxon>Asteraceae</taxon>
        <taxon>Carduoideae</taxon>
        <taxon>Cardueae</taxon>
        <taxon>Centaureinae</taxon>
        <taxon>Centaurea</taxon>
    </lineage>
</organism>
<keyword evidence="4" id="KW-0812">Transmembrane</keyword>
<protein>
    <recommendedName>
        <fullName evidence="5">Ubiquitin-like domain-containing protein</fullName>
    </recommendedName>
</protein>
<evidence type="ECO:0000256" key="2">
    <source>
        <dbReference type="ARBA" id="ARBA00023242"/>
    </source>
</evidence>
<evidence type="ECO:0000259" key="5">
    <source>
        <dbReference type="PROSITE" id="PS50053"/>
    </source>
</evidence>
<dbReference type="PANTHER" id="PTHR13900:SF0">
    <property type="entry name" value="TRANSCRIPTION INITIATION FACTOR TFIID SUBUNIT 1"/>
    <property type="match status" value="1"/>
</dbReference>
<gene>
    <name evidence="6" type="ORF">OSB04_un001833</name>
</gene>
<accession>A0AA38SEZ9</accession>
<keyword evidence="7" id="KW-1185">Reference proteome</keyword>
<comment type="caution">
    <text evidence="6">The sequence shown here is derived from an EMBL/GenBank/DDBJ whole genome shotgun (WGS) entry which is preliminary data.</text>
</comment>
<dbReference type="GO" id="GO:0004402">
    <property type="term" value="F:histone acetyltransferase activity"/>
    <property type="evidence" value="ECO:0007669"/>
    <property type="project" value="InterPro"/>
</dbReference>
<dbReference type="SUPFAM" id="SSF54236">
    <property type="entry name" value="Ubiquitin-like"/>
    <property type="match status" value="1"/>
</dbReference>
<dbReference type="PANTHER" id="PTHR13900">
    <property type="entry name" value="TRANSCRIPTION INITIATION FACTOR TFIID"/>
    <property type="match status" value="1"/>
</dbReference>
<dbReference type="InterPro" id="IPR040240">
    <property type="entry name" value="TAF1"/>
</dbReference>
<feature type="domain" description="Ubiquitin-like" evidence="5">
    <location>
        <begin position="390"/>
        <end position="448"/>
    </location>
</feature>
<dbReference type="InterPro" id="IPR000626">
    <property type="entry name" value="Ubiquitin-like_dom"/>
</dbReference>
<dbReference type="Pfam" id="PF12157">
    <property type="entry name" value="DUF3591"/>
    <property type="match status" value="1"/>
</dbReference>
<comment type="subcellular location">
    <subcellularLocation>
        <location evidence="1">Nucleus</location>
    </subcellularLocation>
</comment>
<dbReference type="Gene3D" id="3.10.20.90">
    <property type="entry name" value="Phosphatidylinositol 3-kinase Catalytic Subunit, Chain A, domain 1"/>
    <property type="match status" value="1"/>
</dbReference>
<feature type="transmembrane region" description="Helical" evidence="4">
    <location>
        <begin position="218"/>
        <end position="240"/>
    </location>
</feature>
<reference evidence="6" key="1">
    <citation type="submission" date="2023-03" db="EMBL/GenBank/DDBJ databases">
        <title>Chromosome-scale reference genome and RAD-based genetic map of yellow starthistle (Centaurea solstitialis) reveal putative structural variation and QTLs associated with invader traits.</title>
        <authorList>
            <person name="Reatini B."/>
            <person name="Cang F.A."/>
            <person name="Jiang Q."/>
            <person name="Mckibben M.T.W."/>
            <person name="Barker M.S."/>
            <person name="Rieseberg L.H."/>
            <person name="Dlugosch K.M."/>
        </authorList>
    </citation>
    <scope>NUCLEOTIDE SEQUENCE</scope>
    <source>
        <strain evidence="6">CAN-66</strain>
        <tissue evidence="6">Leaf</tissue>
    </source>
</reference>
<dbReference type="InterPro" id="IPR022591">
    <property type="entry name" value="TAF1_HAT_dom"/>
</dbReference>
<keyword evidence="4" id="KW-0472">Membrane</keyword>
<keyword evidence="4" id="KW-1133">Transmembrane helix</keyword>
<dbReference type="GO" id="GO:0051123">
    <property type="term" value="P:RNA polymerase II preinitiation complex assembly"/>
    <property type="evidence" value="ECO:0007669"/>
    <property type="project" value="TreeGrafter"/>
</dbReference>
<dbReference type="InterPro" id="IPR029071">
    <property type="entry name" value="Ubiquitin-like_domsf"/>
</dbReference>
<dbReference type="Pfam" id="PF00240">
    <property type="entry name" value="ubiquitin"/>
    <property type="match status" value="1"/>
</dbReference>
<dbReference type="AlphaFoldDB" id="A0AA38SEZ9"/>
<evidence type="ECO:0000256" key="1">
    <source>
        <dbReference type="ARBA" id="ARBA00004123"/>
    </source>
</evidence>
<evidence type="ECO:0000313" key="7">
    <source>
        <dbReference type="Proteomes" id="UP001172457"/>
    </source>
</evidence>
<feature type="region of interest" description="Disordered" evidence="3">
    <location>
        <begin position="120"/>
        <end position="139"/>
    </location>
</feature>
<sequence length="501" mass="55838">MDVSDIVEEDEEAFLKGSLEGFSYMRRAHVLQDDLLTSQEDKQELPKSGTVDADEMVDPEVDDQREGYFHDVLPLNGNTGWICLRTGINLSLMTISLSISKTGKIESSSIILQLETSGGSCEISGPESEGEGSKESDLLNKPLKSKARLDLRADEEDNGHFCRSRPVSLEPFGSRKSTKSYSSSEEAIYHPQLLRLESRLEADDTHRLGGKKMVRLKVIPLSALTSLLYAIMMCLMGSWMERVVWEPHQSVSKPKLLLDLQDEQMLFEVLDNKDGEHLQLHAGAMITTRSLSLLVLHGYGGQSGARFNIANDKFYSNRKSSQQLKSHSKKRAAHGVKILHSIPALKLQTMKAKLSNKDIAYFHRPKALWYPHDNVVALKEQGKLLTKGSMKVVLKSLGGKGSKLHVDAEETILSLKGKATKKLDFKPSEPVKIIYSGKELEDEKSLAEQDTKFFAASCSHENTFVTRAQKLPGENKSLRPPGAFKKKSDLSARDGHLFLME</sequence>
<dbReference type="PROSITE" id="PS50053">
    <property type="entry name" value="UBIQUITIN_2"/>
    <property type="match status" value="1"/>
</dbReference>
<name>A0AA38SEZ9_9ASTR</name>
<dbReference type="GO" id="GO:0016251">
    <property type="term" value="F:RNA polymerase II general transcription initiation factor activity"/>
    <property type="evidence" value="ECO:0007669"/>
    <property type="project" value="InterPro"/>
</dbReference>